<proteinExistence type="predicted"/>
<accession>A0A5B7F0U5</accession>
<dbReference type="AlphaFoldDB" id="A0A5B7F0U5"/>
<dbReference type="Proteomes" id="UP000324222">
    <property type="component" value="Unassembled WGS sequence"/>
</dbReference>
<sequence>MRLRDSSGRHRRSSLYGYPSSTLLPSGGSVGGMRPRVNKLQTLEAKWLQEKEEEEKEDQ</sequence>
<protein>
    <submittedName>
        <fullName evidence="2">Uncharacterized protein</fullName>
    </submittedName>
</protein>
<keyword evidence="3" id="KW-1185">Reference proteome</keyword>
<evidence type="ECO:0000313" key="3">
    <source>
        <dbReference type="Proteomes" id="UP000324222"/>
    </source>
</evidence>
<evidence type="ECO:0000313" key="2">
    <source>
        <dbReference type="EMBL" id="MPC38733.1"/>
    </source>
</evidence>
<dbReference type="EMBL" id="VSRR010004155">
    <property type="protein sequence ID" value="MPC38733.1"/>
    <property type="molecule type" value="Genomic_DNA"/>
</dbReference>
<gene>
    <name evidence="2" type="ORF">E2C01_032247</name>
</gene>
<organism evidence="2 3">
    <name type="scientific">Portunus trituberculatus</name>
    <name type="common">Swimming crab</name>
    <name type="synonym">Neptunus trituberculatus</name>
    <dbReference type="NCBI Taxonomy" id="210409"/>
    <lineage>
        <taxon>Eukaryota</taxon>
        <taxon>Metazoa</taxon>
        <taxon>Ecdysozoa</taxon>
        <taxon>Arthropoda</taxon>
        <taxon>Crustacea</taxon>
        <taxon>Multicrustacea</taxon>
        <taxon>Malacostraca</taxon>
        <taxon>Eumalacostraca</taxon>
        <taxon>Eucarida</taxon>
        <taxon>Decapoda</taxon>
        <taxon>Pleocyemata</taxon>
        <taxon>Brachyura</taxon>
        <taxon>Eubrachyura</taxon>
        <taxon>Portunoidea</taxon>
        <taxon>Portunidae</taxon>
        <taxon>Portuninae</taxon>
        <taxon>Portunus</taxon>
    </lineage>
</organism>
<feature type="region of interest" description="Disordered" evidence="1">
    <location>
        <begin position="1"/>
        <end position="37"/>
    </location>
</feature>
<comment type="caution">
    <text evidence="2">The sequence shown here is derived from an EMBL/GenBank/DDBJ whole genome shotgun (WGS) entry which is preliminary data.</text>
</comment>
<evidence type="ECO:0000256" key="1">
    <source>
        <dbReference type="SAM" id="MobiDB-lite"/>
    </source>
</evidence>
<name>A0A5B7F0U5_PORTR</name>
<reference evidence="2 3" key="1">
    <citation type="submission" date="2019-05" db="EMBL/GenBank/DDBJ databases">
        <title>Another draft genome of Portunus trituberculatus and its Hox gene families provides insights of decapod evolution.</title>
        <authorList>
            <person name="Jeong J.-H."/>
            <person name="Song I."/>
            <person name="Kim S."/>
            <person name="Choi T."/>
            <person name="Kim D."/>
            <person name="Ryu S."/>
            <person name="Kim W."/>
        </authorList>
    </citation>
    <scope>NUCLEOTIDE SEQUENCE [LARGE SCALE GENOMIC DNA]</scope>
    <source>
        <tissue evidence="2">Muscle</tissue>
    </source>
</reference>
<dbReference type="OrthoDB" id="6365595at2759"/>